<dbReference type="OrthoDB" id="162787at2"/>
<evidence type="ECO:0000313" key="11">
    <source>
        <dbReference type="Proteomes" id="UP000215027"/>
    </source>
</evidence>
<feature type="transmembrane region" description="Helical" evidence="8">
    <location>
        <begin position="286"/>
        <end position="306"/>
    </location>
</feature>
<accession>A0A160T6G7</accession>
<feature type="transmembrane region" description="Helical" evidence="8">
    <location>
        <begin position="91"/>
        <end position="107"/>
    </location>
</feature>
<organism evidence="10 11">
    <name type="scientific">Candidatus Promineifilum breve</name>
    <dbReference type="NCBI Taxonomy" id="1806508"/>
    <lineage>
        <taxon>Bacteria</taxon>
        <taxon>Bacillati</taxon>
        <taxon>Chloroflexota</taxon>
        <taxon>Ardenticatenia</taxon>
        <taxon>Candidatus Promineifilales</taxon>
        <taxon>Candidatus Promineifilaceae</taxon>
        <taxon>Candidatus Promineifilum</taxon>
    </lineage>
</organism>
<dbReference type="KEGG" id="pbf:CFX0092_B0467"/>
<feature type="transmembrane region" description="Helical" evidence="8">
    <location>
        <begin position="175"/>
        <end position="197"/>
    </location>
</feature>
<feature type="transmembrane region" description="Helical" evidence="8">
    <location>
        <begin position="257"/>
        <end position="279"/>
    </location>
</feature>
<evidence type="ECO:0000313" key="10">
    <source>
        <dbReference type="EMBL" id="CUS06001.1"/>
    </source>
</evidence>
<dbReference type="InterPro" id="IPR050297">
    <property type="entry name" value="LipidA_mod_glycosyltrf_83"/>
</dbReference>
<feature type="transmembrane region" description="Helical" evidence="8">
    <location>
        <begin position="350"/>
        <end position="368"/>
    </location>
</feature>
<gene>
    <name evidence="10" type="ORF">CFX0092_B0467</name>
</gene>
<evidence type="ECO:0000256" key="2">
    <source>
        <dbReference type="ARBA" id="ARBA00022475"/>
    </source>
</evidence>
<dbReference type="EMBL" id="LN890656">
    <property type="protein sequence ID" value="CUS06001.1"/>
    <property type="molecule type" value="Genomic_DNA"/>
</dbReference>
<dbReference type="PANTHER" id="PTHR33908">
    <property type="entry name" value="MANNOSYLTRANSFERASE YKCB-RELATED"/>
    <property type="match status" value="1"/>
</dbReference>
<proteinExistence type="predicted"/>
<keyword evidence="7 8" id="KW-0472">Membrane</keyword>
<reference evidence="10" key="1">
    <citation type="submission" date="2016-01" db="EMBL/GenBank/DDBJ databases">
        <authorList>
            <person name="Mcilroy J.S."/>
            <person name="Karst M S."/>
            <person name="Albertsen M."/>
        </authorList>
    </citation>
    <scope>NUCLEOTIDE SEQUENCE</scope>
    <source>
        <strain evidence="10">Cfx-K</strain>
    </source>
</reference>
<keyword evidence="5 8" id="KW-0812">Transmembrane</keyword>
<keyword evidence="3" id="KW-0328">Glycosyltransferase</keyword>
<feature type="transmembrane region" description="Helical" evidence="8">
    <location>
        <begin position="137"/>
        <end position="155"/>
    </location>
</feature>
<evidence type="ECO:0000256" key="1">
    <source>
        <dbReference type="ARBA" id="ARBA00004651"/>
    </source>
</evidence>
<dbReference type="Proteomes" id="UP000215027">
    <property type="component" value="Chromosome II"/>
</dbReference>
<keyword evidence="4" id="KW-0808">Transferase</keyword>
<keyword evidence="2" id="KW-1003">Cell membrane</keyword>
<feature type="transmembrane region" description="Helical" evidence="8">
    <location>
        <begin position="318"/>
        <end position="338"/>
    </location>
</feature>
<evidence type="ECO:0000256" key="8">
    <source>
        <dbReference type="SAM" id="Phobius"/>
    </source>
</evidence>
<evidence type="ECO:0000256" key="7">
    <source>
        <dbReference type="ARBA" id="ARBA00023136"/>
    </source>
</evidence>
<dbReference type="AlphaFoldDB" id="A0A160T6G7"/>
<evidence type="ECO:0000256" key="5">
    <source>
        <dbReference type="ARBA" id="ARBA00022692"/>
    </source>
</evidence>
<dbReference type="GO" id="GO:0009103">
    <property type="term" value="P:lipopolysaccharide biosynthetic process"/>
    <property type="evidence" value="ECO:0007669"/>
    <property type="project" value="UniProtKB-ARBA"/>
</dbReference>
<dbReference type="PANTHER" id="PTHR33908:SF11">
    <property type="entry name" value="MEMBRANE PROTEIN"/>
    <property type="match status" value="1"/>
</dbReference>
<evidence type="ECO:0000256" key="6">
    <source>
        <dbReference type="ARBA" id="ARBA00022989"/>
    </source>
</evidence>
<evidence type="ECO:0000256" key="4">
    <source>
        <dbReference type="ARBA" id="ARBA00022679"/>
    </source>
</evidence>
<dbReference type="InterPro" id="IPR038731">
    <property type="entry name" value="RgtA/B/C-like"/>
</dbReference>
<feature type="domain" description="Glycosyltransferase RgtA/B/C/D-like" evidence="9">
    <location>
        <begin position="63"/>
        <end position="211"/>
    </location>
</feature>
<evidence type="ECO:0000259" key="9">
    <source>
        <dbReference type="Pfam" id="PF13231"/>
    </source>
</evidence>
<feature type="transmembrane region" description="Helical" evidence="8">
    <location>
        <begin position="12"/>
        <end position="31"/>
    </location>
</feature>
<protein>
    <recommendedName>
        <fullName evidence="9">Glycosyltransferase RgtA/B/C/D-like domain-containing protein</fullName>
    </recommendedName>
</protein>
<feature type="transmembrane region" description="Helical" evidence="8">
    <location>
        <begin position="209"/>
        <end position="229"/>
    </location>
</feature>
<name>A0A160T6G7_9CHLR</name>
<dbReference type="GO" id="GO:0016763">
    <property type="term" value="F:pentosyltransferase activity"/>
    <property type="evidence" value="ECO:0007669"/>
    <property type="project" value="TreeGrafter"/>
</dbReference>
<dbReference type="Pfam" id="PF13231">
    <property type="entry name" value="PMT_2"/>
    <property type="match status" value="1"/>
</dbReference>
<keyword evidence="11" id="KW-1185">Reference proteome</keyword>
<keyword evidence="6 8" id="KW-1133">Transmembrane helix</keyword>
<comment type="subcellular location">
    <subcellularLocation>
        <location evidence="1">Cell membrane</location>
        <topology evidence="1">Multi-pass membrane protein</topology>
    </subcellularLocation>
</comment>
<evidence type="ECO:0000256" key="3">
    <source>
        <dbReference type="ARBA" id="ARBA00022676"/>
    </source>
</evidence>
<dbReference type="RefSeq" id="WP_095045337.1">
    <property type="nucleotide sequence ID" value="NZ_LN890656.1"/>
</dbReference>
<sequence>MPPANYQRPPRFHFLAAVAITLLAAIPRLLFLGHDSLWFDEIMTRHGAVQGLAADVTALSGRDHLPLLYWLTAAVLRLLPEHAITLRLPSALAGVLTVPLLFAYGRALGRPRAGLWAAFLLALLPFHVRYSQEARHYALLLFFSLLASYWLYRAMSGRRGWPWVAFGAVTAVNLLIHYSAWLLLVAHGLLGAAWLAAAIRRERGAWRRVAPAVVIIGVTVALLGARAMVALRANTGGAMGTTAAAGLGVWLGEVWRAFGMGAAGTAAILSVAVVMGLVSLARRRQWWTLAALLLPVIVPVALIQLFHVTRFALPKYVIFMLPSWLLLAGMGLAAAVDAAQRLTWPGNPRARRWMAATAMAAALALLALPPLRAEIDDMVHDWRGAAGQLGPGAAGDVALALALDTGDGFNAAGIMAPVYLDPGFKLLDGNHLSAEDVAGLAGQTGRVSALLLHLYRPVTLRGWDVSHHRGSLYAATPTGEPGDLLSQLADLYGQLIPQATAPEPACSLRLKLARVELGRGETERAAAAMDAGDCPPGGAERGEIMTRIHEARLAAALADGDRAAADAVTAALLALNPRHEAALAAITVVNWLAELEAGRLTVDAAASPEPVAMRRFTMPQDGDWGDVLFMHPTAAAALAVTLPPEPAALRFRVALDPQSWEWGGDGVTFVVTAQAAGEPARELYRRHLGRDEAGRGWHAAELSLAEWAGRAVTLTLSTEVGPAGDGTADWAGWDAPRIVRVLP</sequence>
<dbReference type="GO" id="GO:0005886">
    <property type="term" value="C:plasma membrane"/>
    <property type="evidence" value="ECO:0007669"/>
    <property type="project" value="UniProtKB-SubCell"/>
</dbReference>